<reference evidence="6 7" key="1">
    <citation type="submission" date="2021-06" db="EMBL/GenBank/DDBJ databases">
        <title>Genome-based taxonomic framework of Microbacterium strains isolated from marine environment, the description of four new species and reclassification of four preexisting species.</title>
        <authorList>
            <person name="Lee S.D."/>
            <person name="Kim S.-M."/>
            <person name="Byeon Y.-S."/>
            <person name="Yang H.L."/>
            <person name="Kim I.S."/>
        </authorList>
    </citation>
    <scope>NUCLEOTIDE SEQUENCE [LARGE SCALE GENOMIC DNA]</scope>
    <source>
        <strain evidence="6 7">KACC 14465</strain>
    </source>
</reference>
<evidence type="ECO:0000313" key="7">
    <source>
        <dbReference type="Proteomes" id="UP001215097"/>
    </source>
</evidence>
<dbReference type="PANTHER" id="PTHR43807">
    <property type="entry name" value="FI04487P"/>
    <property type="match status" value="1"/>
</dbReference>
<dbReference type="Gene3D" id="3.90.1150.10">
    <property type="entry name" value="Aspartate Aminotransferase, domain 1"/>
    <property type="match status" value="1"/>
</dbReference>
<dbReference type="PANTHER" id="PTHR43807:SF20">
    <property type="entry name" value="FI04487P"/>
    <property type="match status" value="1"/>
</dbReference>
<sequence length="400" mass="41512">MSVIPGAWRRTAAGAGLLAADGTVAPTIFAEMSAAAARTGAINLGQGFPDEDGPAVVLEAARAAISAGANQYPPGRGIPDLLAAISEHQHRFYGLDVDPATEVIVTAGATEALTASLLALIDGPDDEVVVFEPYYDSYAAAVALAGARLRTVPLRAPDFQPDLDLLAATVNDRTRIILVNDPHNPTGAVFGAEVLAEVVRLAQRHDAIIITDEVYEHLSFHTPHTPIATLPGAAERTLTISSAGKTFSATGWKIGWVHGPADLITAVLSVKQYLTYVNGSPFQPAIAVGLRLDDATFTDAAAALAHKHEILGAGLRAAGFTVHAPQGGYFTVADATALGGADAAAFCRALPERAGVVAIPLTAFVSEGRRSEYSSLVRFAACKRVEVLEEAAARLAASAL</sequence>
<keyword evidence="3" id="KW-0808">Transferase</keyword>
<dbReference type="InterPro" id="IPR051326">
    <property type="entry name" value="Kynurenine-oxoglutarate_AT"/>
</dbReference>
<dbReference type="InterPro" id="IPR015421">
    <property type="entry name" value="PyrdxlP-dep_Trfase_major"/>
</dbReference>
<comment type="cofactor">
    <cofactor evidence="1">
        <name>pyridoxal 5'-phosphate</name>
        <dbReference type="ChEBI" id="CHEBI:597326"/>
    </cofactor>
</comment>
<name>A0ABY7XNP2_MICLT</name>
<dbReference type="Pfam" id="PF00155">
    <property type="entry name" value="Aminotran_1_2"/>
    <property type="match status" value="1"/>
</dbReference>
<gene>
    <name evidence="6" type="ORF">KV395_11155</name>
</gene>
<dbReference type="RefSeq" id="WP_282213898.1">
    <property type="nucleotide sequence ID" value="NZ_BAAAUN010000001.1"/>
</dbReference>
<keyword evidence="7" id="KW-1185">Reference proteome</keyword>
<keyword evidence="2 6" id="KW-0032">Aminotransferase</keyword>
<protein>
    <submittedName>
        <fullName evidence="6">Aminotransferase class I/II-fold pyridoxal phosphate-dependent enzyme</fullName>
    </submittedName>
</protein>
<evidence type="ECO:0000256" key="4">
    <source>
        <dbReference type="ARBA" id="ARBA00022898"/>
    </source>
</evidence>
<dbReference type="CDD" id="cd00609">
    <property type="entry name" value="AAT_like"/>
    <property type="match status" value="1"/>
</dbReference>
<dbReference type="InterPro" id="IPR015422">
    <property type="entry name" value="PyrdxlP-dep_Trfase_small"/>
</dbReference>
<dbReference type="GO" id="GO:0008483">
    <property type="term" value="F:transaminase activity"/>
    <property type="evidence" value="ECO:0007669"/>
    <property type="project" value="UniProtKB-KW"/>
</dbReference>
<accession>A0ABY7XNP2</accession>
<dbReference type="Proteomes" id="UP001215097">
    <property type="component" value="Chromosome"/>
</dbReference>
<dbReference type="Gene3D" id="3.40.640.10">
    <property type="entry name" value="Type I PLP-dependent aspartate aminotransferase-like (Major domain)"/>
    <property type="match status" value="1"/>
</dbReference>
<dbReference type="InterPro" id="IPR015424">
    <property type="entry name" value="PyrdxlP-dep_Trfase"/>
</dbReference>
<dbReference type="SUPFAM" id="SSF53383">
    <property type="entry name" value="PLP-dependent transferases"/>
    <property type="match status" value="1"/>
</dbReference>
<keyword evidence="4" id="KW-0663">Pyridoxal phosphate</keyword>
<evidence type="ECO:0000256" key="1">
    <source>
        <dbReference type="ARBA" id="ARBA00001933"/>
    </source>
</evidence>
<organism evidence="6 7">
    <name type="scientific">Microbacterium luteolum</name>
    <name type="common">Aureobacterium luteolum</name>
    <dbReference type="NCBI Taxonomy" id="69367"/>
    <lineage>
        <taxon>Bacteria</taxon>
        <taxon>Bacillati</taxon>
        <taxon>Actinomycetota</taxon>
        <taxon>Actinomycetes</taxon>
        <taxon>Micrococcales</taxon>
        <taxon>Microbacteriaceae</taxon>
        <taxon>Microbacterium</taxon>
    </lineage>
</organism>
<dbReference type="InterPro" id="IPR004839">
    <property type="entry name" value="Aminotransferase_I/II_large"/>
</dbReference>
<evidence type="ECO:0000256" key="2">
    <source>
        <dbReference type="ARBA" id="ARBA00022576"/>
    </source>
</evidence>
<feature type="domain" description="Aminotransferase class I/classII large" evidence="5">
    <location>
        <begin position="41"/>
        <end position="395"/>
    </location>
</feature>
<evidence type="ECO:0000259" key="5">
    <source>
        <dbReference type="Pfam" id="PF00155"/>
    </source>
</evidence>
<dbReference type="EMBL" id="CP078075">
    <property type="protein sequence ID" value="WDM43768.1"/>
    <property type="molecule type" value="Genomic_DNA"/>
</dbReference>
<proteinExistence type="predicted"/>
<evidence type="ECO:0000256" key="3">
    <source>
        <dbReference type="ARBA" id="ARBA00022679"/>
    </source>
</evidence>
<evidence type="ECO:0000313" key="6">
    <source>
        <dbReference type="EMBL" id="WDM43768.1"/>
    </source>
</evidence>